<name>A0A0J7KDK4_LASNI</name>
<dbReference type="Pfam" id="PF14529">
    <property type="entry name" value="Exo_endo_phos_2"/>
    <property type="match status" value="1"/>
</dbReference>
<dbReference type="GO" id="GO:0008270">
    <property type="term" value="F:zinc ion binding"/>
    <property type="evidence" value="ECO:0007669"/>
    <property type="project" value="InterPro"/>
</dbReference>
<dbReference type="SUPFAM" id="SSF57756">
    <property type="entry name" value="Retrovirus zinc finger-like domains"/>
    <property type="match status" value="1"/>
</dbReference>
<dbReference type="CDD" id="cd09077">
    <property type="entry name" value="R1-I-EN"/>
    <property type="match status" value="1"/>
</dbReference>
<dbReference type="InterPro" id="IPR036875">
    <property type="entry name" value="Znf_CCHC_sf"/>
</dbReference>
<keyword evidence="4" id="KW-0548">Nucleotidyltransferase</keyword>
<keyword evidence="4" id="KW-0808">Transferase</keyword>
<dbReference type="GO" id="GO:0003676">
    <property type="term" value="F:nucleic acid binding"/>
    <property type="evidence" value="ECO:0007669"/>
    <property type="project" value="InterPro"/>
</dbReference>
<gene>
    <name evidence="4" type="ORF">RF55_11951</name>
</gene>
<dbReference type="SUPFAM" id="SSF56672">
    <property type="entry name" value="DNA/RNA polymerases"/>
    <property type="match status" value="1"/>
</dbReference>
<feature type="compositionally biased region" description="Low complexity" evidence="2">
    <location>
        <begin position="312"/>
        <end position="330"/>
    </location>
</feature>
<keyword evidence="1" id="KW-0175">Coiled coil</keyword>
<protein>
    <submittedName>
        <fullName evidence="4">Reverse transcriptase</fullName>
    </submittedName>
</protein>
<feature type="compositionally biased region" description="Polar residues" evidence="2">
    <location>
        <begin position="725"/>
        <end position="734"/>
    </location>
</feature>
<proteinExistence type="predicted"/>
<dbReference type="PROSITE" id="PS50878">
    <property type="entry name" value="RT_POL"/>
    <property type="match status" value="1"/>
</dbReference>
<feature type="coiled-coil region" evidence="1">
    <location>
        <begin position="621"/>
        <end position="662"/>
    </location>
</feature>
<feature type="compositionally biased region" description="Basic residues" evidence="2">
    <location>
        <begin position="498"/>
        <end position="511"/>
    </location>
</feature>
<evidence type="ECO:0000259" key="3">
    <source>
        <dbReference type="PROSITE" id="PS50878"/>
    </source>
</evidence>
<feature type="region of interest" description="Disordered" evidence="2">
    <location>
        <begin position="170"/>
        <end position="191"/>
    </location>
</feature>
<feature type="region of interest" description="Disordered" evidence="2">
    <location>
        <begin position="725"/>
        <end position="876"/>
    </location>
</feature>
<feature type="region of interest" description="Disordered" evidence="2">
    <location>
        <begin position="387"/>
        <end position="420"/>
    </location>
</feature>
<evidence type="ECO:0000313" key="4">
    <source>
        <dbReference type="EMBL" id="KMQ88543.1"/>
    </source>
</evidence>
<evidence type="ECO:0000256" key="2">
    <source>
        <dbReference type="SAM" id="MobiDB-lite"/>
    </source>
</evidence>
<accession>A0A0J7KDK4</accession>
<keyword evidence="5" id="KW-1185">Reference proteome</keyword>
<feature type="compositionally biased region" description="Basic and acidic residues" evidence="2">
    <location>
        <begin position="753"/>
        <end position="782"/>
    </location>
</feature>
<evidence type="ECO:0000313" key="5">
    <source>
        <dbReference type="Proteomes" id="UP000036403"/>
    </source>
</evidence>
<feature type="compositionally biased region" description="Basic and acidic residues" evidence="2">
    <location>
        <begin position="683"/>
        <end position="692"/>
    </location>
</feature>
<reference evidence="4 5" key="1">
    <citation type="submission" date="2015-04" db="EMBL/GenBank/DDBJ databases">
        <title>Lasius niger genome sequencing.</title>
        <authorList>
            <person name="Konorov E.A."/>
            <person name="Nikitin M.A."/>
            <person name="Kirill M.V."/>
            <person name="Chang P."/>
        </authorList>
    </citation>
    <scope>NUCLEOTIDE SEQUENCE [LARGE SCALE GENOMIC DNA]</scope>
    <source>
        <tissue evidence="4">Whole</tissue>
    </source>
</reference>
<comment type="caution">
    <text evidence="4">The sequence shown here is derived from an EMBL/GenBank/DDBJ whole genome shotgun (WGS) entry which is preliminary data.</text>
</comment>
<dbReference type="InterPro" id="IPR036691">
    <property type="entry name" value="Endo/exonu/phosph_ase_sf"/>
</dbReference>
<feature type="region of interest" description="Disordered" evidence="2">
    <location>
        <begin position="683"/>
        <end position="709"/>
    </location>
</feature>
<dbReference type="InterPro" id="IPR005135">
    <property type="entry name" value="Endo/exonuclease/phosphatase"/>
</dbReference>
<sequence>MDNNKWLVNLPAQGSSEVPELGAGGVIVPGPPASSSCVGLFDDNSANDLDPTRLRVAIGCALNCLEDNSSSNHKESIYRVVRAVTSHVEKLTSFAIKMGNARNYLVAKTREQEDQIRFLRSKLSTRGIPSRDFEYVNISDFSLTAERTSLRFSGTLDDIYQSCSVLRGEDSPTNTDLGRMSSLGSSTTLAARSPANLSGEKLIAEMLRVEVSIERINAEISDRSASLSELEAATNSALTSIVAQHPINKVWQEKQRVERTRRRSGASRSREGPTRTSGHQNEIIMTDKQEKGKSLSPQGSRTPSGRREELTVPELPSSSSSAGPTSPLLAGGENEGTTAKKLFSEDQNEPLAMDIVECRSFRDEFADPQQQDPLLLDDMAIPLTSTGVAGKRRAKASPDAVSPSDEERQGVNQSLLGQMRPVTVSLRKLRSAKKKPPGDFVDLTEDRALAEAVSLPGMSTDAELESEAEPIPSPKESPIRSQTPVRGEAPSTGQAGKRGAKKKRPPPKKKKPVDNSTSIVSSDEDIDLDLDSDFIPQDLEIMGASALAAMGLNHLKEADTLRGKHGHLNGNISGKIKQKIMRAMSIMNTLVYKAKAAGDPALLIMKNRELSSEIKYLKTQDVIMKKELEETRNLIENLEKEISELKDKLDDTEEDRRKARVSHRLAQYKLSVLTKKIKDDTVVPETHEREVPRAVAPASSFPDAPVDDFPPLARTSAPLVVEASTGVSGLSSVPRNKKVNEEDEAAMKSIDTQIRRLEKKKAELKKQRKEDSGKDSNRKVKGDTPQSGDRPLPQRIPRVKPRITSSIQLVPPRTKPENKGKYDGISVDTGSDRRTQDNIRDNKEGWTGVRKTRRRNSGKDREGQVGTPVSGKQVTGSNVRLNDGKLKVVTRRPPKTAAVMIVGREEGFSYAEALKKARESISLDQLEIDQTKIRRAANGGILIEVLGPGGAGKALALKDELHKILQDKAVVSRPVAKGEFRLVGLDCTTSTNEVLEVVASLGGCLNSDVKVGVIRPLYTVWVQCPLGAVAKLTNLRKIKIGWTLARVEVLNARPLQCFKCWRFGHLRSSCSFQEDFSGLCFRCGGSGHSARANVNRSTPSLDLMVHSARELGSGLLLVSEPNHIPDSPGWFASADNGAAIFVDANMVRLRCSLAVRGSRFVAINCGSYLVISIYAPPSIDLFEFNALLDELSCVLSSRVDKIILAGDFNAKARIWGARVTDQRGLLLTRWAAERDLRVVNEGQSPTCVRPQGESIIDLTWVSSDLLQRVVNWRVRGDMESLSDHCFITFEVETGWTRPPPNRMVQRRWNPKKFNSDLFRASLYWRAGNPTMEDPMDIDQIVKWLDISMEEACDVAAPRIGPRRPRRKAYWWCESVADLRRQCIRARRSWQRAKKRRRSTETIADLGVQYKHLRKDLRLEIGRRKSAAWQELLGSVDKDPWGLPYRLVLKKLKTASLGLTEVLEPETLSELLKSLFPPNNEPDPVVDWSGFVWDNLWATSSTEVNEAVKKASSSWTKAPGPDGLKMAVWRRSTWEFLHWISHLFNLCLMKGEFPLEWKGANLVLIPKENTPSAGLPKVRPICLLNDIGKIFERVLEARIHRWQEGSPESGLSEFQFGFRRHRSTCDALRLLREITSAAVDDGGFAVVVSLDIRNAFNSLPWRIICQALRDKMFPPYIRRIIDSYLADRTVWYIGRDGKNHSWPMEAGVPQGSVLGPLELGVRLCLGYCRG</sequence>
<feature type="region of interest" description="Disordered" evidence="2">
    <location>
        <begin position="454"/>
        <end position="522"/>
    </location>
</feature>
<dbReference type="SUPFAM" id="SSF56219">
    <property type="entry name" value="DNase I-like"/>
    <property type="match status" value="1"/>
</dbReference>
<dbReference type="PaxDb" id="67767-A0A0J7KDK4"/>
<dbReference type="OrthoDB" id="7700848at2759"/>
<organism evidence="4 5">
    <name type="scientific">Lasius niger</name>
    <name type="common">Black garden ant</name>
    <dbReference type="NCBI Taxonomy" id="67767"/>
    <lineage>
        <taxon>Eukaryota</taxon>
        <taxon>Metazoa</taxon>
        <taxon>Ecdysozoa</taxon>
        <taxon>Arthropoda</taxon>
        <taxon>Hexapoda</taxon>
        <taxon>Insecta</taxon>
        <taxon>Pterygota</taxon>
        <taxon>Neoptera</taxon>
        <taxon>Endopterygota</taxon>
        <taxon>Hymenoptera</taxon>
        <taxon>Apocrita</taxon>
        <taxon>Aculeata</taxon>
        <taxon>Formicoidea</taxon>
        <taxon>Formicidae</taxon>
        <taxon>Formicinae</taxon>
        <taxon>Lasius</taxon>
        <taxon>Lasius</taxon>
    </lineage>
</organism>
<evidence type="ECO:0000256" key="1">
    <source>
        <dbReference type="SAM" id="Coils"/>
    </source>
</evidence>
<dbReference type="InterPro" id="IPR043502">
    <property type="entry name" value="DNA/RNA_pol_sf"/>
</dbReference>
<feature type="compositionally biased region" description="Basic and acidic residues" evidence="2">
    <location>
        <begin position="830"/>
        <end position="844"/>
    </location>
</feature>
<dbReference type="InterPro" id="IPR000477">
    <property type="entry name" value="RT_dom"/>
</dbReference>
<feature type="domain" description="Reverse transcriptase" evidence="3">
    <location>
        <begin position="1545"/>
        <end position="1729"/>
    </location>
</feature>
<keyword evidence="4" id="KW-0695">RNA-directed DNA polymerase</keyword>
<dbReference type="EMBL" id="LBMM01008902">
    <property type="protein sequence ID" value="KMQ88543.1"/>
    <property type="molecule type" value="Genomic_DNA"/>
</dbReference>
<dbReference type="CDD" id="cd01650">
    <property type="entry name" value="RT_nLTR_like"/>
    <property type="match status" value="1"/>
</dbReference>
<dbReference type="Gene3D" id="3.60.10.10">
    <property type="entry name" value="Endonuclease/exonuclease/phosphatase"/>
    <property type="match status" value="1"/>
</dbReference>
<dbReference type="Gene3D" id="4.10.60.10">
    <property type="entry name" value="Zinc finger, CCHC-type"/>
    <property type="match status" value="1"/>
</dbReference>
<feature type="region of interest" description="Disordered" evidence="2">
    <location>
        <begin position="252"/>
        <end position="334"/>
    </location>
</feature>
<dbReference type="Proteomes" id="UP000036403">
    <property type="component" value="Unassembled WGS sequence"/>
</dbReference>
<dbReference type="STRING" id="67767.A0A0J7KDK4"/>
<dbReference type="PANTHER" id="PTHR19446">
    <property type="entry name" value="REVERSE TRANSCRIPTASES"/>
    <property type="match status" value="1"/>
</dbReference>
<dbReference type="Pfam" id="PF00078">
    <property type="entry name" value="RVT_1"/>
    <property type="match status" value="1"/>
</dbReference>
<feature type="compositionally biased region" description="Polar residues" evidence="2">
    <location>
        <begin position="171"/>
        <end position="190"/>
    </location>
</feature>
<dbReference type="GO" id="GO:0003964">
    <property type="term" value="F:RNA-directed DNA polymerase activity"/>
    <property type="evidence" value="ECO:0007669"/>
    <property type="project" value="UniProtKB-KW"/>
</dbReference>